<dbReference type="PANTHER" id="PTHR47506">
    <property type="entry name" value="TRANSCRIPTIONAL REGULATORY PROTEIN"/>
    <property type="match status" value="1"/>
</dbReference>
<evidence type="ECO:0000256" key="4">
    <source>
        <dbReference type="PROSITE-ProRule" id="PRU00335"/>
    </source>
</evidence>
<name>A0A0F0LVF0_9MICO</name>
<dbReference type="Gene3D" id="1.10.357.10">
    <property type="entry name" value="Tetracycline Repressor, domain 2"/>
    <property type="match status" value="1"/>
</dbReference>
<reference evidence="6 7" key="1">
    <citation type="submission" date="2015-02" db="EMBL/GenBank/DDBJ databases">
        <title>Draft genome sequences of ten Microbacterium spp. with emphasis on heavy metal contaminated environments.</title>
        <authorList>
            <person name="Corretto E."/>
        </authorList>
    </citation>
    <scope>NUCLEOTIDE SEQUENCE [LARGE SCALE GENOMIC DNA]</scope>
    <source>
        <strain evidence="6 7">DSM 18659</strain>
    </source>
</reference>
<evidence type="ECO:0000313" key="7">
    <source>
        <dbReference type="Proteomes" id="UP000033451"/>
    </source>
</evidence>
<dbReference type="RefSeq" id="WP_045247159.1">
    <property type="nucleotide sequence ID" value="NZ_JYIY01000069.1"/>
</dbReference>
<evidence type="ECO:0000259" key="5">
    <source>
        <dbReference type="PROSITE" id="PS50977"/>
    </source>
</evidence>
<dbReference type="PANTHER" id="PTHR47506:SF3">
    <property type="entry name" value="HTH-TYPE TRANSCRIPTIONAL REGULATOR LMRA"/>
    <property type="match status" value="1"/>
</dbReference>
<keyword evidence="3" id="KW-0804">Transcription</keyword>
<dbReference type="AlphaFoldDB" id="A0A0F0LVF0"/>
<dbReference type="OrthoDB" id="4567939at2"/>
<organism evidence="6 7">
    <name type="scientific">Microbacterium ginsengisoli</name>
    <dbReference type="NCBI Taxonomy" id="400772"/>
    <lineage>
        <taxon>Bacteria</taxon>
        <taxon>Bacillati</taxon>
        <taxon>Actinomycetota</taxon>
        <taxon>Actinomycetes</taxon>
        <taxon>Micrococcales</taxon>
        <taxon>Microbacteriaceae</taxon>
        <taxon>Microbacterium</taxon>
    </lineage>
</organism>
<dbReference type="Proteomes" id="UP000033451">
    <property type="component" value="Unassembled WGS sequence"/>
</dbReference>
<evidence type="ECO:0000256" key="1">
    <source>
        <dbReference type="ARBA" id="ARBA00023015"/>
    </source>
</evidence>
<keyword evidence="7" id="KW-1185">Reference proteome</keyword>
<proteinExistence type="predicted"/>
<dbReference type="InterPro" id="IPR009057">
    <property type="entry name" value="Homeodomain-like_sf"/>
</dbReference>
<accession>A0A0F0LVF0</accession>
<dbReference type="Pfam" id="PF21993">
    <property type="entry name" value="TetR_C_13_2"/>
    <property type="match status" value="1"/>
</dbReference>
<gene>
    <name evidence="6" type="primary">yxaF</name>
    <name evidence="6" type="ORF">RR49_01221</name>
</gene>
<sequence>MADTAARLLAERGYQATSFSDVIAASGAPRGSIYHHFPGGKDELVELAVRRQADRVIALVGGFTGDTPVEVVASFIAVWRHTLVATDFAVGCSLLAVTASTDGPLRDTAGALFGGWIDALAARLVVTGVDAAAAASFATTLLAAIEGAVAISRAQRSLAPFDAVATRLTADAAALARG</sequence>
<feature type="DNA-binding region" description="H-T-H motif" evidence="4">
    <location>
        <begin position="18"/>
        <end position="37"/>
    </location>
</feature>
<protein>
    <submittedName>
        <fullName evidence="6">Putative HTH-type transcriptional regulator YxaF</fullName>
    </submittedName>
</protein>
<dbReference type="SUPFAM" id="SSF46689">
    <property type="entry name" value="Homeodomain-like"/>
    <property type="match status" value="1"/>
</dbReference>
<dbReference type="PATRIC" id="fig|400772.4.peg.1244"/>
<evidence type="ECO:0000256" key="3">
    <source>
        <dbReference type="ARBA" id="ARBA00023163"/>
    </source>
</evidence>
<dbReference type="InterPro" id="IPR001647">
    <property type="entry name" value="HTH_TetR"/>
</dbReference>
<dbReference type="STRING" id="400772.RR49_01221"/>
<feature type="domain" description="HTH tetR-type" evidence="5">
    <location>
        <begin position="1"/>
        <end position="55"/>
    </location>
</feature>
<evidence type="ECO:0000256" key="2">
    <source>
        <dbReference type="ARBA" id="ARBA00023125"/>
    </source>
</evidence>
<dbReference type="PRINTS" id="PR00455">
    <property type="entry name" value="HTHTETR"/>
</dbReference>
<keyword evidence="1" id="KW-0805">Transcription regulation</keyword>
<dbReference type="SUPFAM" id="SSF48498">
    <property type="entry name" value="Tetracyclin repressor-like, C-terminal domain"/>
    <property type="match status" value="1"/>
</dbReference>
<dbReference type="GO" id="GO:0003677">
    <property type="term" value="F:DNA binding"/>
    <property type="evidence" value="ECO:0007669"/>
    <property type="project" value="UniProtKB-UniRule"/>
</dbReference>
<keyword evidence="2 4" id="KW-0238">DNA-binding</keyword>
<dbReference type="InterPro" id="IPR036271">
    <property type="entry name" value="Tet_transcr_reg_TetR-rel_C_sf"/>
</dbReference>
<dbReference type="Pfam" id="PF00440">
    <property type="entry name" value="TetR_N"/>
    <property type="match status" value="1"/>
</dbReference>
<dbReference type="InterPro" id="IPR054156">
    <property type="entry name" value="YxaF_TetR_C"/>
</dbReference>
<dbReference type="EMBL" id="JYIY01000069">
    <property type="protein sequence ID" value="KJL37108.1"/>
    <property type="molecule type" value="Genomic_DNA"/>
</dbReference>
<comment type="caution">
    <text evidence="6">The sequence shown here is derived from an EMBL/GenBank/DDBJ whole genome shotgun (WGS) entry which is preliminary data.</text>
</comment>
<dbReference type="PROSITE" id="PS50977">
    <property type="entry name" value="HTH_TETR_2"/>
    <property type="match status" value="1"/>
</dbReference>
<evidence type="ECO:0000313" key="6">
    <source>
        <dbReference type="EMBL" id="KJL37108.1"/>
    </source>
</evidence>